<dbReference type="GO" id="GO:0000467">
    <property type="term" value="P:exonucleolytic trimming to generate mature 3'-end of 5.8S rRNA from tricistronic rRNA transcript (SSU-rRNA, 5.8S rRNA, LSU-rRNA)"/>
    <property type="evidence" value="ECO:0007669"/>
    <property type="project" value="TreeGrafter"/>
</dbReference>
<keyword evidence="2" id="KW-0694">RNA-binding</keyword>
<evidence type="ECO:0000313" key="4">
    <source>
        <dbReference type="EMBL" id="KAK2195311.1"/>
    </source>
</evidence>
<evidence type="ECO:0000256" key="2">
    <source>
        <dbReference type="ARBA" id="ARBA00022884"/>
    </source>
</evidence>
<comment type="caution">
    <text evidence="4">The sequence shown here is derived from an EMBL/GenBank/DDBJ whole genome shotgun (WGS) entry which is preliminary data.</text>
</comment>
<dbReference type="CDD" id="cd05789">
    <property type="entry name" value="S1_Rrp4"/>
    <property type="match status" value="1"/>
</dbReference>
<proteinExistence type="predicted"/>
<name>A0AAD9UN18_9APIC</name>
<dbReference type="GO" id="GO:0034475">
    <property type="term" value="P:U4 snRNA 3'-end processing"/>
    <property type="evidence" value="ECO:0007669"/>
    <property type="project" value="TreeGrafter"/>
</dbReference>
<protein>
    <submittedName>
        <fullName evidence="4">Bifunctional Exosome complex RNA-binding protein 1-RRP40-RRP4/Nucleic acid-binding</fullName>
    </submittedName>
</protein>
<dbReference type="GO" id="GO:0071051">
    <property type="term" value="P:poly(A)-dependent snoRNA 3'-end processing"/>
    <property type="evidence" value="ECO:0007669"/>
    <property type="project" value="TreeGrafter"/>
</dbReference>
<keyword evidence="5" id="KW-1185">Reference proteome</keyword>
<gene>
    <name evidence="4" type="ORF">BdWA1_002986</name>
</gene>
<dbReference type="Gene3D" id="2.40.50.140">
    <property type="entry name" value="Nucleic acid-binding proteins"/>
    <property type="match status" value="1"/>
</dbReference>
<organism evidence="4 5">
    <name type="scientific">Babesia duncani</name>
    <dbReference type="NCBI Taxonomy" id="323732"/>
    <lineage>
        <taxon>Eukaryota</taxon>
        <taxon>Sar</taxon>
        <taxon>Alveolata</taxon>
        <taxon>Apicomplexa</taxon>
        <taxon>Aconoidasida</taxon>
        <taxon>Piroplasmida</taxon>
        <taxon>Babesiidae</taxon>
        <taxon>Babesia</taxon>
    </lineage>
</organism>
<accession>A0AAD9UN18</accession>
<dbReference type="InterPro" id="IPR036612">
    <property type="entry name" value="KH_dom_type_1_sf"/>
</dbReference>
<dbReference type="GO" id="GO:0000177">
    <property type="term" value="C:cytoplasmic exosome (RNase complex)"/>
    <property type="evidence" value="ECO:0007669"/>
    <property type="project" value="TreeGrafter"/>
</dbReference>
<evidence type="ECO:0000259" key="3">
    <source>
        <dbReference type="Pfam" id="PF21266"/>
    </source>
</evidence>
<dbReference type="GO" id="GO:0003723">
    <property type="term" value="F:RNA binding"/>
    <property type="evidence" value="ECO:0007669"/>
    <property type="project" value="UniProtKB-KW"/>
</dbReference>
<sequence>MGNGNVVIPGDVISSQASVLLQGSGTFVDNGTLRSCFLGKFEQVNQLAFVKPINGRYIGQIGDVVVGVVLEISGDKWLLDIGASERAQLSILQVNSEELANRRKVETDLYDMKNLFAIGSILCCEVQRVAGGTIMLQTRTADYGQLTNGILVHVKPNLMLRQPKHIHDLEFGVKIILGSNGKSIQSLNHRRIYLVGTIAKH</sequence>
<dbReference type="PANTHER" id="PTHR21321">
    <property type="entry name" value="PNAS-3 RELATED"/>
    <property type="match status" value="1"/>
</dbReference>
<feature type="domain" description="RRP4 S1" evidence="3">
    <location>
        <begin position="56"/>
        <end position="128"/>
    </location>
</feature>
<evidence type="ECO:0000313" key="5">
    <source>
        <dbReference type="Proteomes" id="UP001214638"/>
    </source>
</evidence>
<dbReference type="AlphaFoldDB" id="A0AAD9UN18"/>
<dbReference type="RefSeq" id="XP_067802154.1">
    <property type="nucleotide sequence ID" value="XM_067948003.1"/>
</dbReference>
<dbReference type="GO" id="GO:0071034">
    <property type="term" value="P:CUT catabolic process"/>
    <property type="evidence" value="ECO:0007669"/>
    <property type="project" value="TreeGrafter"/>
</dbReference>
<keyword evidence="1" id="KW-0271">Exosome</keyword>
<dbReference type="SUPFAM" id="SSF110324">
    <property type="entry name" value="Ribosomal L27 protein-like"/>
    <property type="match status" value="1"/>
</dbReference>
<dbReference type="GO" id="GO:0071035">
    <property type="term" value="P:nuclear polyadenylation-dependent rRNA catabolic process"/>
    <property type="evidence" value="ECO:0007669"/>
    <property type="project" value="TreeGrafter"/>
</dbReference>
<dbReference type="SUPFAM" id="SSF50249">
    <property type="entry name" value="Nucleic acid-binding proteins"/>
    <property type="match status" value="1"/>
</dbReference>
<dbReference type="InterPro" id="IPR048565">
    <property type="entry name" value="S1_RRP4"/>
</dbReference>
<dbReference type="PANTHER" id="PTHR21321:SF4">
    <property type="entry name" value="EXOSOME COMPLEX COMPONENT RRP4"/>
    <property type="match status" value="1"/>
</dbReference>
<dbReference type="GO" id="GO:0000176">
    <property type="term" value="C:nuclear exosome (RNase complex)"/>
    <property type="evidence" value="ECO:0007669"/>
    <property type="project" value="TreeGrafter"/>
</dbReference>
<dbReference type="Pfam" id="PF21266">
    <property type="entry name" value="S1_RRP4"/>
    <property type="match status" value="1"/>
</dbReference>
<dbReference type="Proteomes" id="UP001214638">
    <property type="component" value="Unassembled WGS sequence"/>
</dbReference>
<reference evidence="4" key="1">
    <citation type="journal article" date="2023" name="Nat. Microbiol.">
        <title>Babesia duncani multi-omics identifies virulence factors and drug targets.</title>
        <authorList>
            <person name="Singh P."/>
            <person name="Lonardi S."/>
            <person name="Liang Q."/>
            <person name="Vydyam P."/>
            <person name="Khabirova E."/>
            <person name="Fang T."/>
            <person name="Gihaz S."/>
            <person name="Thekkiniath J."/>
            <person name="Munshi M."/>
            <person name="Abel S."/>
            <person name="Ciampossin L."/>
            <person name="Batugedara G."/>
            <person name="Gupta M."/>
            <person name="Lu X.M."/>
            <person name="Lenz T."/>
            <person name="Chakravarty S."/>
            <person name="Cornillot E."/>
            <person name="Hu Y."/>
            <person name="Ma W."/>
            <person name="Gonzalez L.M."/>
            <person name="Sanchez S."/>
            <person name="Estrada K."/>
            <person name="Sanchez-Flores A."/>
            <person name="Montero E."/>
            <person name="Harb O.S."/>
            <person name="Le Roch K.G."/>
            <person name="Mamoun C.B."/>
        </authorList>
    </citation>
    <scope>NUCLEOTIDE SEQUENCE</scope>
    <source>
        <strain evidence="4">WA1</strain>
    </source>
</reference>
<dbReference type="SUPFAM" id="SSF54791">
    <property type="entry name" value="Eukaryotic type KH-domain (KH-domain type I)"/>
    <property type="match status" value="1"/>
</dbReference>
<dbReference type="GeneID" id="94337283"/>
<evidence type="ECO:0000256" key="1">
    <source>
        <dbReference type="ARBA" id="ARBA00022835"/>
    </source>
</evidence>
<dbReference type="GO" id="GO:0071038">
    <property type="term" value="P:TRAMP-dependent tRNA surveillance pathway"/>
    <property type="evidence" value="ECO:0007669"/>
    <property type="project" value="TreeGrafter"/>
</dbReference>
<dbReference type="EMBL" id="JALLKP010000004">
    <property type="protein sequence ID" value="KAK2195311.1"/>
    <property type="molecule type" value="Genomic_DNA"/>
</dbReference>
<dbReference type="InterPro" id="IPR012340">
    <property type="entry name" value="NA-bd_OB-fold"/>
</dbReference>
<dbReference type="KEGG" id="bdw:94337283"/>
<dbReference type="Gene3D" id="2.40.50.100">
    <property type="match status" value="1"/>
</dbReference>
<dbReference type="InterPro" id="IPR026699">
    <property type="entry name" value="Exosome_RNA_bind1/RRP40/RRP4"/>
</dbReference>